<feature type="region of interest" description="Disordered" evidence="10">
    <location>
        <begin position="92"/>
        <end position="118"/>
    </location>
</feature>
<dbReference type="AlphaFoldDB" id="A0A5A9P0Q5"/>
<evidence type="ECO:0000256" key="8">
    <source>
        <dbReference type="ARBA" id="ARBA00023180"/>
    </source>
</evidence>
<dbReference type="InterPro" id="IPR018097">
    <property type="entry name" value="EGF_Ca-bd_CS"/>
</dbReference>
<dbReference type="PROSITE" id="PS01186">
    <property type="entry name" value="EGF_2"/>
    <property type="match status" value="1"/>
</dbReference>
<keyword evidence="11" id="KW-1133">Transmembrane helix</keyword>
<feature type="compositionally biased region" description="Low complexity" evidence="10">
    <location>
        <begin position="105"/>
        <end position="114"/>
    </location>
</feature>
<feature type="compositionally biased region" description="Low complexity" evidence="10">
    <location>
        <begin position="397"/>
        <end position="407"/>
    </location>
</feature>
<feature type="compositionally biased region" description="Polar residues" evidence="10">
    <location>
        <begin position="189"/>
        <end position="198"/>
    </location>
</feature>
<dbReference type="PANTHER" id="PTHR24037:SF3">
    <property type="entry name" value="PROTEIN HEG HOMOLOG 1"/>
    <property type="match status" value="1"/>
</dbReference>
<feature type="compositionally biased region" description="Low complexity" evidence="10">
    <location>
        <begin position="296"/>
        <end position="307"/>
    </location>
</feature>
<dbReference type="Gene3D" id="2.10.25.10">
    <property type="entry name" value="Laminin"/>
    <property type="match status" value="1"/>
</dbReference>
<dbReference type="InterPro" id="IPR001881">
    <property type="entry name" value="EGF-like_Ca-bd_dom"/>
</dbReference>
<feature type="compositionally biased region" description="Polar residues" evidence="10">
    <location>
        <begin position="205"/>
        <end position="217"/>
    </location>
</feature>
<feature type="compositionally biased region" description="Polar residues" evidence="10">
    <location>
        <begin position="363"/>
        <end position="379"/>
    </location>
</feature>
<dbReference type="PROSITE" id="PS01187">
    <property type="entry name" value="EGF_CA"/>
    <property type="match status" value="1"/>
</dbReference>
<comment type="caution">
    <text evidence="9">Lacks conserved residue(s) required for the propagation of feature annotation.</text>
</comment>
<dbReference type="SMART" id="SM00181">
    <property type="entry name" value="EGF"/>
    <property type="match status" value="2"/>
</dbReference>
<name>A0A5A9P0Q5_9TELE</name>
<dbReference type="PROSITE" id="PS00010">
    <property type="entry name" value="ASX_HYDROXYL"/>
    <property type="match status" value="1"/>
</dbReference>
<organism evidence="13 14">
    <name type="scientific">Triplophysa tibetana</name>
    <dbReference type="NCBI Taxonomy" id="1572043"/>
    <lineage>
        <taxon>Eukaryota</taxon>
        <taxon>Metazoa</taxon>
        <taxon>Chordata</taxon>
        <taxon>Craniata</taxon>
        <taxon>Vertebrata</taxon>
        <taxon>Euteleostomi</taxon>
        <taxon>Actinopterygii</taxon>
        <taxon>Neopterygii</taxon>
        <taxon>Teleostei</taxon>
        <taxon>Ostariophysi</taxon>
        <taxon>Cypriniformes</taxon>
        <taxon>Nemacheilidae</taxon>
        <taxon>Triplophysa</taxon>
    </lineage>
</organism>
<evidence type="ECO:0000256" key="5">
    <source>
        <dbReference type="ARBA" id="ARBA00022737"/>
    </source>
</evidence>
<feature type="compositionally biased region" description="Polar residues" evidence="10">
    <location>
        <begin position="135"/>
        <end position="153"/>
    </location>
</feature>
<dbReference type="SMART" id="SM00179">
    <property type="entry name" value="EGF_CA"/>
    <property type="match status" value="1"/>
</dbReference>
<comment type="subcellular location">
    <subcellularLocation>
        <location evidence="1">Cell membrane</location>
    </subcellularLocation>
</comment>
<keyword evidence="2" id="KW-1003">Cell membrane</keyword>
<feature type="compositionally biased region" description="Low complexity" evidence="10">
    <location>
        <begin position="245"/>
        <end position="256"/>
    </location>
</feature>
<feature type="region of interest" description="Disordered" evidence="10">
    <location>
        <begin position="352"/>
        <end position="379"/>
    </location>
</feature>
<dbReference type="PANTHER" id="PTHR24037">
    <property type="entry name" value="HEART DEVELOPMENT PROTEIN WITH EGF-LIKE DOMAINS 1"/>
    <property type="match status" value="1"/>
</dbReference>
<keyword evidence="8" id="KW-0325">Glycoprotein</keyword>
<feature type="compositionally biased region" description="Polar residues" evidence="10">
    <location>
        <begin position="261"/>
        <end position="280"/>
    </location>
</feature>
<feature type="region of interest" description="Disordered" evidence="10">
    <location>
        <begin position="135"/>
        <end position="319"/>
    </location>
</feature>
<evidence type="ECO:0000256" key="3">
    <source>
        <dbReference type="ARBA" id="ARBA00022536"/>
    </source>
</evidence>
<dbReference type="GO" id="GO:0007507">
    <property type="term" value="P:heart development"/>
    <property type="evidence" value="ECO:0007669"/>
    <property type="project" value="TreeGrafter"/>
</dbReference>
<protein>
    <submittedName>
        <fullName evidence="13">Protein HEG Heart of glass</fullName>
    </submittedName>
</protein>
<sequence>MTDVPASVSITGARADKLSQAFHISTNTADWTTQKTSDDPTGRLLSNHVLTHNATAQWEGPSEASYGSSSFPALTEKHLLVTETRTVRDIPVTDQRKRYTDTDSTDSLSHTDSTYVSTTSRVGERTLLSVASNSTSLYTNDSDTSETVSQTLSWEEGTSGATQRREKNVSVVSTTIDQTELTSEDHSRTSATQGQFTETEGARVSQGTESQTRQPFVTRQRFEQGDNPNSTLPFTMTDNGKAETDVTYVSSETSYTETRDSVSSWPPFTTGEHNVSSTTQQDRETTVTDSMDTGASTEFSTGSVSSSGREESKGPPTRTMEDTTVLVLTTASPAFLDLSTTTDDLFSRFTTRQPPIIPKSDDPTNTEVVSTSAVPATQRPQITEETTYETSTFNISTSTTVTSPVTTRQLQPSTTPPAETEHTTLATTNTVHMLETTGSSTTKHLPTSPTGKTQAPSTSRSGDVTTLHLETSTATPGNTTANDRHTTTPYSKITPTSGTVVFTTRSHTDKGTTEMGVTTTHMPIRTTPSPDVDECVNSPCPHGSVCVNTGGSFSCECGLGFDLEDGRSCTQVKTFLGTFTVNNSMHLRSSNLHELHREILQLLNASLSIFHGYRRSILSKKDGDLVQISAVNMFSLSANVTSTDIENSIQMSLSNCSRTYSHCTIKLQHQLSYHVESLCLTQKTKCDPQYSVCSDVSGTPSCQCLPGYFKKNLGDMTCRDCGDGLKLVNGKCVECMFGFGGFNCSNFYKLIAVVVSPAGGALLLIVIIALIVTCCRKDKNDINKIIFKSGDLQMSPYAEFPKSNRVSMEWGRETIEMQENGSTKNLLQMTDIYYSPALRNADLERNGLHPFSGLPGSRHSCIYPASWNPSFISDDSRRRDYF</sequence>
<dbReference type="SUPFAM" id="SSF57196">
    <property type="entry name" value="EGF/Laminin"/>
    <property type="match status" value="1"/>
</dbReference>
<dbReference type="EMBL" id="SOYY01000010">
    <property type="protein sequence ID" value="KAA0715553.1"/>
    <property type="molecule type" value="Genomic_DNA"/>
</dbReference>
<evidence type="ECO:0000259" key="12">
    <source>
        <dbReference type="PROSITE" id="PS50026"/>
    </source>
</evidence>
<evidence type="ECO:0000256" key="4">
    <source>
        <dbReference type="ARBA" id="ARBA00022729"/>
    </source>
</evidence>
<dbReference type="InterPro" id="IPR000152">
    <property type="entry name" value="EGF-type_Asp/Asn_hydroxyl_site"/>
</dbReference>
<evidence type="ECO:0000256" key="11">
    <source>
        <dbReference type="SAM" id="Phobius"/>
    </source>
</evidence>
<dbReference type="GO" id="GO:0005509">
    <property type="term" value="F:calcium ion binding"/>
    <property type="evidence" value="ECO:0007669"/>
    <property type="project" value="InterPro"/>
</dbReference>
<keyword evidence="3 9" id="KW-0245">EGF-like domain</keyword>
<keyword evidence="14" id="KW-1185">Reference proteome</keyword>
<dbReference type="InterPro" id="IPR049883">
    <property type="entry name" value="NOTCH1_EGF-like"/>
</dbReference>
<keyword evidence="7" id="KW-1015">Disulfide bond</keyword>
<reference evidence="13 14" key="1">
    <citation type="journal article" date="2019" name="Mol. Ecol. Resour.">
        <title>Chromosome-level genome assembly of Triplophysa tibetana, a fish adapted to the harsh high-altitude environment of the Tibetan Plateau.</title>
        <authorList>
            <person name="Yang X."/>
            <person name="Liu H."/>
            <person name="Ma Z."/>
            <person name="Zou Y."/>
            <person name="Zou M."/>
            <person name="Mao Y."/>
            <person name="Li X."/>
            <person name="Wang H."/>
            <person name="Chen T."/>
            <person name="Wang W."/>
            <person name="Yang R."/>
        </authorList>
    </citation>
    <scope>NUCLEOTIDE SEQUENCE [LARGE SCALE GENOMIC DNA]</scope>
    <source>
        <strain evidence="13">TTIB1903HZAU</strain>
        <tissue evidence="13">Muscle</tissue>
    </source>
</reference>
<accession>A0A5A9P0Q5</accession>
<dbReference type="Proteomes" id="UP000324632">
    <property type="component" value="Chromosome 10"/>
</dbReference>
<keyword evidence="5" id="KW-0677">Repeat</keyword>
<feature type="transmembrane region" description="Helical" evidence="11">
    <location>
        <begin position="750"/>
        <end position="775"/>
    </location>
</feature>
<dbReference type="InterPro" id="IPR000742">
    <property type="entry name" value="EGF"/>
</dbReference>
<evidence type="ECO:0000256" key="10">
    <source>
        <dbReference type="SAM" id="MobiDB-lite"/>
    </source>
</evidence>
<feature type="region of interest" description="Disordered" evidence="10">
    <location>
        <begin position="397"/>
        <end position="420"/>
    </location>
</feature>
<feature type="domain" description="EGF-like" evidence="12">
    <location>
        <begin position="531"/>
        <end position="570"/>
    </location>
</feature>
<feature type="compositionally biased region" description="Polar residues" evidence="10">
    <location>
        <begin position="226"/>
        <end position="238"/>
    </location>
</feature>
<proteinExistence type="predicted"/>
<evidence type="ECO:0000313" key="14">
    <source>
        <dbReference type="Proteomes" id="UP000324632"/>
    </source>
</evidence>
<dbReference type="PROSITE" id="PS50026">
    <property type="entry name" value="EGF_3"/>
    <property type="match status" value="1"/>
</dbReference>
<evidence type="ECO:0000313" key="13">
    <source>
        <dbReference type="EMBL" id="KAA0715553.1"/>
    </source>
</evidence>
<feature type="region of interest" description="Disordered" evidence="10">
    <location>
        <begin position="438"/>
        <end position="496"/>
    </location>
</feature>
<keyword evidence="4" id="KW-0732">Signal</keyword>
<comment type="caution">
    <text evidence="13">The sequence shown here is derived from an EMBL/GenBank/DDBJ whole genome shotgun (WGS) entry which is preliminary data.</text>
</comment>
<evidence type="ECO:0000256" key="7">
    <source>
        <dbReference type="ARBA" id="ARBA00023157"/>
    </source>
</evidence>
<evidence type="ECO:0000256" key="1">
    <source>
        <dbReference type="ARBA" id="ARBA00004236"/>
    </source>
</evidence>
<gene>
    <name evidence="13" type="ORF">E1301_Tti010069</name>
</gene>
<dbReference type="GO" id="GO:0005886">
    <property type="term" value="C:plasma membrane"/>
    <property type="evidence" value="ECO:0007669"/>
    <property type="project" value="UniProtKB-SubCell"/>
</dbReference>
<evidence type="ECO:0000256" key="9">
    <source>
        <dbReference type="PROSITE-ProRule" id="PRU00076"/>
    </source>
</evidence>
<keyword evidence="6 11" id="KW-0472">Membrane</keyword>
<keyword evidence="11" id="KW-0812">Transmembrane</keyword>
<dbReference type="Pfam" id="PF07645">
    <property type="entry name" value="EGF_CA"/>
    <property type="match status" value="1"/>
</dbReference>
<dbReference type="CDD" id="cd00054">
    <property type="entry name" value="EGF_CA"/>
    <property type="match status" value="1"/>
</dbReference>
<evidence type="ECO:0000256" key="6">
    <source>
        <dbReference type="ARBA" id="ARBA00023136"/>
    </source>
</evidence>
<feature type="compositionally biased region" description="Polar residues" evidence="10">
    <location>
        <begin position="170"/>
        <end position="181"/>
    </location>
</feature>
<evidence type="ECO:0000256" key="2">
    <source>
        <dbReference type="ARBA" id="ARBA00022475"/>
    </source>
</evidence>